<feature type="transmembrane region" description="Helical" evidence="7">
    <location>
        <begin position="295"/>
        <end position="318"/>
    </location>
</feature>
<keyword evidence="4 7" id="KW-1133">Transmembrane helix</keyword>
<evidence type="ECO:0000259" key="8">
    <source>
        <dbReference type="PROSITE" id="PS50850"/>
    </source>
</evidence>
<evidence type="ECO:0000256" key="7">
    <source>
        <dbReference type="SAM" id="Phobius"/>
    </source>
</evidence>
<dbReference type="Pfam" id="PF07690">
    <property type="entry name" value="MFS_1"/>
    <property type="match status" value="1"/>
</dbReference>
<feature type="domain" description="Major facilitator superfamily (MFS) profile" evidence="8">
    <location>
        <begin position="37"/>
        <end position="463"/>
    </location>
</feature>
<organism evidence="9 10">
    <name type="scientific">Coccomyxa viridis</name>
    <dbReference type="NCBI Taxonomy" id="1274662"/>
    <lineage>
        <taxon>Eukaryota</taxon>
        <taxon>Viridiplantae</taxon>
        <taxon>Chlorophyta</taxon>
        <taxon>core chlorophytes</taxon>
        <taxon>Trebouxiophyceae</taxon>
        <taxon>Trebouxiophyceae incertae sedis</taxon>
        <taxon>Coccomyxaceae</taxon>
        <taxon>Coccomyxa</taxon>
    </lineage>
</organism>
<feature type="transmembrane region" description="Helical" evidence="7">
    <location>
        <begin position="196"/>
        <end position="216"/>
    </location>
</feature>
<dbReference type="Proteomes" id="UP001314263">
    <property type="component" value="Unassembled WGS sequence"/>
</dbReference>
<dbReference type="InterPro" id="IPR011701">
    <property type="entry name" value="MFS"/>
</dbReference>
<feature type="transmembrane region" description="Helical" evidence="7">
    <location>
        <begin position="132"/>
        <end position="150"/>
    </location>
</feature>
<feature type="transmembrane region" description="Helical" evidence="7">
    <location>
        <begin position="102"/>
        <end position="120"/>
    </location>
</feature>
<keyword evidence="2" id="KW-0813">Transport</keyword>
<feature type="transmembrane region" description="Helical" evidence="7">
    <location>
        <begin position="454"/>
        <end position="475"/>
    </location>
</feature>
<dbReference type="InterPro" id="IPR020846">
    <property type="entry name" value="MFS_dom"/>
</dbReference>
<keyword evidence="10" id="KW-1185">Reference proteome</keyword>
<accession>A0AAV1HX40</accession>
<comment type="caution">
    <text evidence="9">The sequence shown here is derived from an EMBL/GenBank/DDBJ whole genome shotgun (WGS) entry which is preliminary data.</text>
</comment>
<evidence type="ECO:0000313" key="9">
    <source>
        <dbReference type="EMBL" id="CAK0760264.1"/>
    </source>
</evidence>
<dbReference type="PANTHER" id="PTHR23505:SF52">
    <property type="entry name" value="MAJOR FACILITATOR SUPERFAMILY PROTEIN"/>
    <property type="match status" value="1"/>
</dbReference>
<feature type="transmembrane region" description="Helical" evidence="7">
    <location>
        <begin position="162"/>
        <end position="184"/>
    </location>
</feature>
<keyword evidence="3 7" id="KW-0812">Transmembrane</keyword>
<evidence type="ECO:0000256" key="2">
    <source>
        <dbReference type="ARBA" id="ARBA00022448"/>
    </source>
</evidence>
<comment type="similarity">
    <text evidence="6">Belongs to the major facilitator superfamily. Spinster (TC 2.A.1.49) family.</text>
</comment>
<dbReference type="PANTHER" id="PTHR23505">
    <property type="entry name" value="SPINSTER"/>
    <property type="match status" value="1"/>
</dbReference>
<sequence>MKAVDLEVEETEASLKAVSVETVEVDESMGRGRQIRTTLALTLSFIVEKADEQILPAAYKFIGASLNATPSQLGNISLTRALVQALSSPLGGLLGDRLDRTYIVAFGCILWGAMTAGIGLSQTLGQAMSFSAWNGLGLALVIPCVQSLIADVYTSSARGRAFGLLFLTSNLGGMAGGFFATSIGDKHPFGIEGWRFAFFLIASVSVFTGILTAVMASDPRMSKVKRAAAGQNKNCMGWLGQRSREMARDIWLVLRVRSFQLIVLQGIVGTMPWVALGFTTLYLQLLGFTNLNTAILVATFSLGCAIGSLGGGAIGDLLTRYLPSSGRIVAAQFSVLMTFPCTLIIYKLLPITAPGGMDTLMTPYACVFFVTGCLISWSGTNNSAMFAEIVPEQLRSAVYAFDRSFEGAVGATAAPLVGLVAEKVFGYQGSLGGSVAPAPALVLANAQALGNSMLILLLVPWGLDLLFYTGLYFTIEADRERSRSMGRLMTGSLSDANLCEMGRVSAARTIEQTDSHLAKLGVPVKRSSSLQEHR</sequence>
<evidence type="ECO:0000256" key="3">
    <source>
        <dbReference type="ARBA" id="ARBA00022692"/>
    </source>
</evidence>
<feature type="transmembrane region" description="Helical" evidence="7">
    <location>
        <begin position="330"/>
        <end position="349"/>
    </location>
</feature>
<comment type="subcellular location">
    <subcellularLocation>
        <location evidence="1">Membrane</location>
        <topology evidence="1">Multi-pass membrane protein</topology>
    </subcellularLocation>
</comment>
<proteinExistence type="inferred from homology"/>
<evidence type="ECO:0000256" key="6">
    <source>
        <dbReference type="ARBA" id="ARBA00024338"/>
    </source>
</evidence>
<dbReference type="GO" id="GO:0022857">
    <property type="term" value="F:transmembrane transporter activity"/>
    <property type="evidence" value="ECO:0007669"/>
    <property type="project" value="InterPro"/>
</dbReference>
<evidence type="ECO:0000313" key="10">
    <source>
        <dbReference type="Proteomes" id="UP001314263"/>
    </source>
</evidence>
<feature type="transmembrane region" description="Helical" evidence="7">
    <location>
        <begin position="261"/>
        <end position="283"/>
    </location>
</feature>
<feature type="transmembrane region" description="Helical" evidence="7">
    <location>
        <begin position="361"/>
        <end position="379"/>
    </location>
</feature>
<dbReference type="InterPro" id="IPR036259">
    <property type="entry name" value="MFS_trans_sf"/>
</dbReference>
<dbReference type="GO" id="GO:0016020">
    <property type="term" value="C:membrane"/>
    <property type="evidence" value="ECO:0007669"/>
    <property type="project" value="UniProtKB-SubCell"/>
</dbReference>
<gene>
    <name evidence="9" type="ORF">CVIRNUC_002757</name>
</gene>
<name>A0AAV1HX40_9CHLO</name>
<evidence type="ECO:0000256" key="4">
    <source>
        <dbReference type="ARBA" id="ARBA00022989"/>
    </source>
</evidence>
<dbReference type="PROSITE" id="PS50850">
    <property type="entry name" value="MFS"/>
    <property type="match status" value="1"/>
</dbReference>
<dbReference type="SUPFAM" id="SSF103473">
    <property type="entry name" value="MFS general substrate transporter"/>
    <property type="match status" value="1"/>
</dbReference>
<protein>
    <recommendedName>
        <fullName evidence="8">Major facilitator superfamily (MFS) profile domain-containing protein</fullName>
    </recommendedName>
</protein>
<keyword evidence="5 7" id="KW-0472">Membrane</keyword>
<dbReference type="AlphaFoldDB" id="A0AAV1HX40"/>
<dbReference type="Gene3D" id="1.20.1250.20">
    <property type="entry name" value="MFS general substrate transporter like domains"/>
    <property type="match status" value="1"/>
</dbReference>
<dbReference type="EMBL" id="CAUYUE010000004">
    <property type="protein sequence ID" value="CAK0760264.1"/>
    <property type="molecule type" value="Genomic_DNA"/>
</dbReference>
<dbReference type="InterPro" id="IPR044770">
    <property type="entry name" value="MFS_spinster-like"/>
</dbReference>
<evidence type="ECO:0000256" key="1">
    <source>
        <dbReference type="ARBA" id="ARBA00004141"/>
    </source>
</evidence>
<reference evidence="9 10" key="1">
    <citation type="submission" date="2023-10" db="EMBL/GenBank/DDBJ databases">
        <authorList>
            <person name="Maclean D."/>
            <person name="Macfadyen A."/>
        </authorList>
    </citation>
    <scope>NUCLEOTIDE SEQUENCE [LARGE SCALE GENOMIC DNA]</scope>
</reference>
<evidence type="ECO:0000256" key="5">
    <source>
        <dbReference type="ARBA" id="ARBA00023136"/>
    </source>
</evidence>